<sequence length="93" mass="10156">MGSRWAAKKLEPFILAGLLMACVLHAIAAVRGSNMRFVLVTLQVMLFGCLTYCNASVHLTPAQHNIVNAIPDDIRTVLSALKIEPDITRYASC</sequence>
<evidence type="ECO:0000313" key="1">
    <source>
        <dbReference type="EMBL" id="OSC96417.1"/>
    </source>
</evidence>
<dbReference type="AlphaFoldDB" id="A0A1Y2I5K0"/>
<dbReference type="EMBL" id="KZ084183">
    <property type="protein sequence ID" value="OSC96417.1"/>
    <property type="molecule type" value="Genomic_DNA"/>
</dbReference>
<keyword evidence="2" id="KW-1185">Reference proteome</keyword>
<evidence type="ECO:0000313" key="2">
    <source>
        <dbReference type="Proteomes" id="UP000193067"/>
    </source>
</evidence>
<accession>A0A1Y2I5K0</accession>
<dbReference type="Proteomes" id="UP000193067">
    <property type="component" value="Unassembled WGS sequence"/>
</dbReference>
<name>A0A1Y2I5K0_TRAC3</name>
<feature type="non-terminal residue" evidence="1">
    <location>
        <position position="93"/>
    </location>
</feature>
<protein>
    <submittedName>
        <fullName evidence="1">Uncharacterized protein</fullName>
    </submittedName>
</protein>
<gene>
    <name evidence="1" type="ORF">PYCCODRAFT_1379203</name>
</gene>
<organism evidence="1 2">
    <name type="scientific">Trametes coccinea (strain BRFM310)</name>
    <name type="common">Pycnoporus coccineus</name>
    <dbReference type="NCBI Taxonomy" id="1353009"/>
    <lineage>
        <taxon>Eukaryota</taxon>
        <taxon>Fungi</taxon>
        <taxon>Dikarya</taxon>
        <taxon>Basidiomycota</taxon>
        <taxon>Agaricomycotina</taxon>
        <taxon>Agaricomycetes</taxon>
        <taxon>Polyporales</taxon>
        <taxon>Polyporaceae</taxon>
        <taxon>Trametes</taxon>
    </lineage>
</organism>
<reference evidence="1 2" key="1">
    <citation type="journal article" date="2015" name="Biotechnol. Biofuels">
        <title>Enhanced degradation of softwood versus hardwood by the white-rot fungus Pycnoporus coccineus.</title>
        <authorList>
            <person name="Couturier M."/>
            <person name="Navarro D."/>
            <person name="Chevret D."/>
            <person name="Henrissat B."/>
            <person name="Piumi F."/>
            <person name="Ruiz-Duenas F.J."/>
            <person name="Martinez A.T."/>
            <person name="Grigoriev I.V."/>
            <person name="Riley R."/>
            <person name="Lipzen A."/>
            <person name="Berrin J.G."/>
            <person name="Master E.R."/>
            <person name="Rosso M.N."/>
        </authorList>
    </citation>
    <scope>NUCLEOTIDE SEQUENCE [LARGE SCALE GENOMIC DNA]</scope>
    <source>
        <strain evidence="1 2">BRFM310</strain>
    </source>
</reference>
<proteinExistence type="predicted"/>
<dbReference type="OrthoDB" id="2952577at2759"/>
<dbReference type="PROSITE" id="PS51257">
    <property type="entry name" value="PROKAR_LIPOPROTEIN"/>
    <property type="match status" value="1"/>
</dbReference>